<feature type="transmembrane region" description="Helical" evidence="1">
    <location>
        <begin position="22"/>
        <end position="46"/>
    </location>
</feature>
<reference evidence="2" key="1">
    <citation type="submission" date="2014-01" db="EMBL/GenBank/DDBJ databases">
        <authorList>
            <person name="Brown-Elliot B."/>
            <person name="Wallace R."/>
            <person name="Lenaerts A."/>
            <person name="Ordway D."/>
            <person name="DeGroote M.A."/>
            <person name="Parker T."/>
            <person name="Sizemore C."/>
            <person name="Tallon L.J."/>
            <person name="Sadzewicz L.K."/>
            <person name="Sengamalay N."/>
            <person name="Fraser C.M."/>
            <person name="Hine E."/>
            <person name="Shefchek K.A."/>
            <person name="Das S.P."/>
            <person name="Tettelin H."/>
        </authorList>
    </citation>
    <scope>NUCLEOTIDE SEQUENCE [LARGE SCALE GENOMIC DNA]</scope>
    <source>
        <strain evidence="2">4042</strain>
    </source>
</reference>
<evidence type="ECO:0000256" key="1">
    <source>
        <dbReference type="SAM" id="Phobius"/>
    </source>
</evidence>
<organism evidence="2">
    <name type="scientific">Mycobacterium xenopi 4042</name>
    <dbReference type="NCBI Taxonomy" id="1299334"/>
    <lineage>
        <taxon>Bacteria</taxon>
        <taxon>Bacillati</taxon>
        <taxon>Actinomycetota</taxon>
        <taxon>Actinomycetes</taxon>
        <taxon>Mycobacteriales</taxon>
        <taxon>Mycobacteriaceae</taxon>
        <taxon>Mycobacterium</taxon>
    </lineage>
</organism>
<accession>X8DN01</accession>
<dbReference type="AlphaFoldDB" id="X8DN01"/>
<name>X8DN01_MYCXE</name>
<protein>
    <submittedName>
        <fullName evidence="2">Uncharacterized protein</fullName>
    </submittedName>
</protein>
<comment type="caution">
    <text evidence="2">The sequence shown here is derived from an EMBL/GenBank/DDBJ whole genome shotgun (WGS) entry which is preliminary data.</text>
</comment>
<dbReference type="EMBL" id="JAOB01000013">
    <property type="protein sequence ID" value="EUA68825.1"/>
    <property type="molecule type" value="Genomic_DNA"/>
</dbReference>
<proteinExistence type="predicted"/>
<keyword evidence="1" id="KW-0812">Transmembrane</keyword>
<keyword evidence="1" id="KW-1133">Transmembrane helix</keyword>
<sequence length="57" mass="6539">MDLQPALHHRCRAAGRIPIEEVLFFLVIPLCGLLTYNAVSAILGRLRRIRIRSVRRS</sequence>
<dbReference type="PATRIC" id="fig|1299334.3.peg.1504"/>
<evidence type="ECO:0000313" key="2">
    <source>
        <dbReference type="EMBL" id="EUA68825.1"/>
    </source>
</evidence>
<keyword evidence="1" id="KW-0472">Membrane</keyword>
<gene>
    <name evidence="2" type="ORF">I553_2013</name>
</gene>